<evidence type="ECO:0000256" key="14">
    <source>
        <dbReference type="ARBA" id="ARBA00047899"/>
    </source>
</evidence>
<evidence type="ECO:0000256" key="3">
    <source>
        <dbReference type="ARBA" id="ARBA00022527"/>
    </source>
</evidence>
<dbReference type="GO" id="GO:0004674">
    <property type="term" value="F:protein serine/threonine kinase activity"/>
    <property type="evidence" value="ECO:0007669"/>
    <property type="project" value="UniProtKB-KW"/>
</dbReference>
<evidence type="ECO:0000256" key="10">
    <source>
        <dbReference type="ARBA" id="ARBA00022989"/>
    </source>
</evidence>
<evidence type="ECO:0000256" key="19">
    <source>
        <dbReference type="SAM" id="SignalP"/>
    </source>
</evidence>
<comment type="catalytic activity">
    <reaction evidence="15">
        <text>L-seryl-[protein] + ATP = O-phospho-L-seryl-[protein] + ADP + H(+)</text>
        <dbReference type="Rhea" id="RHEA:17989"/>
        <dbReference type="Rhea" id="RHEA-COMP:9863"/>
        <dbReference type="Rhea" id="RHEA-COMP:11604"/>
        <dbReference type="ChEBI" id="CHEBI:15378"/>
        <dbReference type="ChEBI" id="CHEBI:29999"/>
        <dbReference type="ChEBI" id="CHEBI:30616"/>
        <dbReference type="ChEBI" id="CHEBI:83421"/>
        <dbReference type="ChEBI" id="CHEBI:456216"/>
        <dbReference type="EC" id="2.7.11.1"/>
    </reaction>
</comment>
<feature type="chain" id="PRO_5010169709" description="non-specific serine/threonine protein kinase" evidence="19">
    <location>
        <begin position="25"/>
        <end position="675"/>
    </location>
</feature>
<dbReference type="Pfam" id="PF07714">
    <property type="entry name" value="PK_Tyr_Ser-Thr"/>
    <property type="match status" value="1"/>
</dbReference>
<dbReference type="PROSITE" id="PS00108">
    <property type="entry name" value="PROTEIN_KINASE_ST"/>
    <property type="match status" value="1"/>
</dbReference>
<dbReference type="EMBL" id="CP002684">
    <property type="protein sequence ID" value="ANM58203.1"/>
    <property type="molecule type" value="Genomic_DNA"/>
</dbReference>
<dbReference type="Gene3D" id="3.30.200.20">
    <property type="entry name" value="Phosphorylase Kinase, domain 1"/>
    <property type="match status" value="1"/>
</dbReference>
<dbReference type="PANTHER" id="PTHR46008">
    <property type="entry name" value="LEAF RUST 10 DISEASE-RESISTANCE LOCUS RECEPTOR-LIKE PROTEIN KINASE-LIKE 1.4"/>
    <property type="match status" value="1"/>
</dbReference>
<keyword evidence="6 19" id="KW-0732">Signal</keyword>
<keyword evidence="5 18" id="KW-0812">Transmembrane</keyword>
<dbReference type="EC" id="2.7.11.1" evidence="2"/>
<evidence type="ECO:0000256" key="2">
    <source>
        <dbReference type="ARBA" id="ARBA00012513"/>
    </source>
</evidence>
<keyword evidence="23" id="KW-1185">Reference proteome</keyword>
<keyword evidence="12" id="KW-0675">Receptor</keyword>
<comment type="subcellular location">
    <subcellularLocation>
        <location evidence="1">Membrane</location>
        <topology evidence="1">Single-pass type I membrane protein</topology>
    </subcellularLocation>
</comment>
<dbReference type="ExpressionAtlas" id="A0A1P8ANI2">
    <property type="expression patterns" value="baseline and differential"/>
</dbReference>
<feature type="transmembrane region" description="Helical" evidence="18">
    <location>
        <begin position="252"/>
        <end position="274"/>
    </location>
</feature>
<dbReference type="Gene3D" id="1.10.510.10">
    <property type="entry name" value="Transferase(Phosphotransferase) domain 1"/>
    <property type="match status" value="1"/>
</dbReference>
<keyword evidence="10 18" id="KW-1133">Transmembrane helix</keyword>
<comment type="catalytic activity">
    <reaction evidence="14">
        <text>L-threonyl-[protein] + ATP = O-phospho-L-threonyl-[protein] + ADP + H(+)</text>
        <dbReference type="Rhea" id="RHEA:46608"/>
        <dbReference type="Rhea" id="RHEA-COMP:11060"/>
        <dbReference type="Rhea" id="RHEA-COMP:11605"/>
        <dbReference type="ChEBI" id="CHEBI:15378"/>
        <dbReference type="ChEBI" id="CHEBI:30013"/>
        <dbReference type="ChEBI" id="CHEBI:30616"/>
        <dbReference type="ChEBI" id="CHEBI:61977"/>
        <dbReference type="ChEBI" id="CHEBI:456216"/>
        <dbReference type="EC" id="2.7.11.1"/>
    </reaction>
</comment>
<keyword evidence="13" id="KW-0325">Glycoprotein</keyword>
<keyword evidence="24 25" id="KW-1267">Proteomics identification</keyword>
<evidence type="ECO:0000256" key="5">
    <source>
        <dbReference type="ARBA" id="ARBA00022692"/>
    </source>
</evidence>
<protein>
    <recommendedName>
        <fullName evidence="2">non-specific serine/threonine protein kinase</fullName>
        <ecNumber evidence="2">2.7.11.1</ecNumber>
    </recommendedName>
</protein>
<name>A0A1P8ANI2_ARATH</name>
<evidence type="ECO:0000256" key="15">
    <source>
        <dbReference type="ARBA" id="ARBA00048679"/>
    </source>
</evidence>
<feature type="signal peptide" evidence="19">
    <location>
        <begin position="1"/>
        <end position="24"/>
    </location>
</feature>
<feature type="compositionally biased region" description="Low complexity" evidence="17">
    <location>
        <begin position="302"/>
        <end position="316"/>
    </location>
</feature>
<feature type="region of interest" description="Disordered" evidence="17">
    <location>
        <begin position="649"/>
        <end position="675"/>
    </location>
</feature>
<gene>
    <name evidence="21 22" type="ordered locus">At1g66880</name>
    <name evidence="22" type="ORF">F4N21.1</name>
    <name evidence="22" type="ORF">F4N21_1</name>
</gene>
<dbReference type="GO" id="GO:0030247">
    <property type="term" value="F:polysaccharide binding"/>
    <property type="evidence" value="ECO:0007669"/>
    <property type="project" value="InterPro"/>
</dbReference>
<evidence type="ECO:0000313" key="22">
    <source>
        <dbReference type="EMBL" id="ANM58203.1"/>
    </source>
</evidence>
<feature type="domain" description="Protein kinase" evidence="20">
    <location>
        <begin position="346"/>
        <end position="621"/>
    </location>
</feature>
<evidence type="ECO:0000256" key="8">
    <source>
        <dbReference type="ARBA" id="ARBA00022777"/>
    </source>
</evidence>
<dbReference type="InterPro" id="IPR025287">
    <property type="entry name" value="WAK_GUB"/>
</dbReference>
<evidence type="ECO:0000256" key="9">
    <source>
        <dbReference type="ARBA" id="ARBA00022840"/>
    </source>
</evidence>
<proteinExistence type="evidence at protein level"/>
<dbReference type="SMR" id="A0A1P8ANI2"/>
<evidence type="ECO:0000256" key="11">
    <source>
        <dbReference type="ARBA" id="ARBA00023136"/>
    </source>
</evidence>
<keyword evidence="3" id="KW-0723">Serine/threonine-protein kinase</keyword>
<keyword evidence="9 16" id="KW-0067">ATP-binding</keyword>
<evidence type="ECO:0000313" key="21">
    <source>
        <dbReference type="Araport" id="AT1G66880"/>
    </source>
</evidence>
<dbReference type="Pfam" id="PF14380">
    <property type="entry name" value="WAK_assoc"/>
    <property type="match status" value="1"/>
</dbReference>
<feature type="binding site" evidence="16">
    <location>
        <position position="374"/>
    </location>
    <ligand>
        <name>ATP</name>
        <dbReference type="ChEBI" id="CHEBI:30616"/>
    </ligand>
</feature>
<evidence type="ECO:0000256" key="7">
    <source>
        <dbReference type="ARBA" id="ARBA00022741"/>
    </source>
</evidence>
<dbReference type="GO" id="GO:0005524">
    <property type="term" value="F:ATP binding"/>
    <property type="evidence" value="ECO:0007669"/>
    <property type="project" value="UniProtKB-UniRule"/>
</dbReference>
<dbReference type="GeneID" id="843006"/>
<feature type="compositionally biased region" description="Polar residues" evidence="17">
    <location>
        <begin position="665"/>
        <end position="675"/>
    </location>
</feature>
<evidence type="ECO:0000256" key="6">
    <source>
        <dbReference type="ARBA" id="ARBA00022729"/>
    </source>
</evidence>
<reference evidence="22 23" key="1">
    <citation type="journal article" date="2000" name="Nature">
        <title>Sequence and analysis of chromosome 1 of the plant Arabidopsis thaliana.</title>
        <authorList>
            <person name="Theologis A."/>
            <person name="Ecker J.R."/>
            <person name="Palm C.J."/>
            <person name="Federspiel N.A."/>
            <person name="Kaul S."/>
            <person name="White O."/>
            <person name="Alonso J."/>
            <person name="Altafi H."/>
            <person name="Araujo R."/>
            <person name="Bowman C.L."/>
            <person name="Brooks S.Y."/>
            <person name="Buehler E."/>
            <person name="Chan A."/>
            <person name="Chao Q."/>
            <person name="Chen H."/>
            <person name="Cheuk R.F."/>
            <person name="Chin C.W."/>
            <person name="Chung M.K."/>
            <person name="Conn L."/>
            <person name="Conway A.B."/>
            <person name="Conway A.R."/>
            <person name="Creasy T.H."/>
            <person name="Dewar K."/>
            <person name="Dunn P."/>
            <person name="Etgu P."/>
            <person name="Feldblyum T.V."/>
            <person name="Feng J."/>
            <person name="Fong B."/>
            <person name="Fujii C.Y."/>
            <person name="Gill J.E."/>
            <person name="Goldsmith A.D."/>
            <person name="Haas B."/>
            <person name="Hansen N.F."/>
            <person name="Hughes B."/>
            <person name="Huizar L."/>
            <person name="Hunter J.L."/>
            <person name="Jenkins J."/>
            <person name="Johnson-Hopson C."/>
            <person name="Khan S."/>
            <person name="Khaykin E."/>
            <person name="Kim C.J."/>
            <person name="Koo H.L."/>
            <person name="Kremenetskaia I."/>
            <person name="Kurtz D.B."/>
            <person name="Kwan A."/>
            <person name="Lam B."/>
            <person name="Langin-Hooper S."/>
            <person name="Lee A."/>
            <person name="Lee J.M."/>
            <person name="Lenz C.A."/>
            <person name="Li J.H."/>
            <person name="Li Y."/>
            <person name="Lin X."/>
            <person name="Liu S.X."/>
            <person name="Liu Z.A."/>
            <person name="Luros J.S."/>
            <person name="Maiti R."/>
            <person name="Marziali A."/>
            <person name="Militscher J."/>
            <person name="Miranda M."/>
            <person name="Nguyen M."/>
            <person name="Nierman W.C."/>
            <person name="Osborne B.I."/>
            <person name="Pai G."/>
            <person name="Peterson J."/>
            <person name="Pham P.K."/>
            <person name="Rizzo M."/>
            <person name="Rooney T."/>
            <person name="Rowley D."/>
            <person name="Sakano H."/>
            <person name="Salzberg S.L."/>
            <person name="Schwartz J.R."/>
            <person name="Shinn P."/>
            <person name="Southwick A.M."/>
            <person name="Sun H."/>
            <person name="Tallon L.J."/>
            <person name="Tambunga G."/>
            <person name="Toriumi M.J."/>
            <person name="Town C.D."/>
            <person name="Utterback T."/>
            <person name="Van Aken S."/>
            <person name="Vaysberg M."/>
            <person name="Vysotskaia V.S."/>
            <person name="Walker M."/>
            <person name="Wu D."/>
            <person name="Yu G."/>
            <person name="Fraser C.M."/>
            <person name="Venter J.C."/>
            <person name="Davis R.W."/>
        </authorList>
    </citation>
    <scope>NUCLEOTIDE SEQUENCE [LARGE SCALE GENOMIC DNA]</scope>
    <source>
        <strain evidence="23">cv. Columbia</strain>
    </source>
</reference>
<dbReference type="SUPFAM" id="SSF56112">
    <property type="entry name" value="Protein kinase-like (PK-like)"/>
    <property type="match status" value="1"/>
</dbReference>
<reference evidence="23" key="2">
    <citation type="journal article" date="2017" name="Plant J.">
        <title>Araport11: a complete reannotation of the Arabidopsis thaliana reference genome.</title>
        <authorList>
            <person name="Cheng C.Y."/>
            <person name="Krishnakumar V."/>
            <person name="Chan A.P."/>
            <person name="Thibaud-Nissen F."/>
            <person name="Schobel S."/>
            <person name="Town C.D."/>
        </authorList>
    </citation>
    <scope>GENOME REANNOTATION</scope>
    <source>
        <strain evidence="23">cv. Columbia</strain>
    </source>
</reference>
<dbReference type="InterPro" id="IPR000719">
    <property type="entry name" value="Prot_kinase_dom"/>
</dbReference>
<dbReference type="FunFam" id="3.30.200.20:FF:000162">
    <property type="entry name" value="Adenine nucleotide alpha hydrolase-like domain kinase"/>
    <property type="match status" value="1"/>
</dbReference>
<dbReference type="PANTHER" id="PTHR46008:SF2">
    <property type="entry name" value="LEAF RUST 10 DISEASE-RESISTANCE LOCUS RECEPTOR-LIKE PROTEIN KINASE-LIKE 1.4"/>
    <property type="match status" value="1"/>
</dbReference>
<dbReference type="InterPro" id="IPR032872">
    <property type="entry name" value="WAK_assoc_C"/>
</dbReference>
<dbReference type="FunFam" id="1.10.510.10:FF:000161">
    <property type="entry name" value="Wall-associated receptor kinase-like 20"/>
    <property type="match status" value="1"/>
</dbReference>
<dbReference type="GO" id="GO:0005886">
    <property type="term" value="C:plasma membrane"/>
    <property type="evidence" value="ECO:0007669"/>
    <property type="project" value="UniProtKB-ARBA"/>
</dbReference>
<keyword evidence="4" id="KW-0808">Transferase</keyword>
<evidence type="ECO:0000256" key="17">
    <source>
        <dbReference type="SAM" id="MobiDB-lite"/>
    </source>
</evidence>
<evidence type="ECO:0000256" key="16">
    <source>
        <dbReference type="PROSITE-ProRule" id="PRU10141"/>
    </source>
</evidence>
<evidence type="ECO:0000256" key="18">
    <source>
        <dbReference type="SAM" id="Phobius"/>
    </source>
</evidence>
<evidence type="ECO:0000256" key="1">
    <source>
        <dbReference type="ARBA" id="ARBA00004479"/>
    </source>
</evidence>
<feature type="region of interest" description="Disordered" evidence="17">
    <location>
        <begin position="294"/>
        <end position="316"/>
    </location>
</feature>
<dbReference type="InterPro" id="IPR008271">
    <property type="entry name" value="Ser/Thr_kinase_AS"/>
</dbReference>
<accession>A0A1P8ANI2</accession>
<dbReference type="TAIR" id="AT1G66880"/>
<keyword evidence="11 18" id="KW-0472">Membrane</keyword>
<keyword evidence="7 16" id="KW-0547">Nucleotide-binding</keyword>
<organism evidence="22 23">
    <name type="scientific">Arabidopsis thaliana</name>
    <name type="common">Mouse-ear cress</name>
    <dbReference type="NCBI Taxonomy" id="3702"/>
    <lineage>
        <taxon>Eukaryota</taxon>
        <taxon>Viridiplantae</taxon>
        <taxon>Streptophyta</taxon>
        <taxon>Embryophyta</taxon>
        <taxon>Tracheophyta</taxon>
        <taxon>Spermatophyta</taxon>
        <taxon>Magnoliopsida</taxon>
        <taxon>eudicotyledons</taxon>
        <taxon>Gunneridae</taxon>
        <taxon>Pentapetalae</taxon>
        <taxon>rosids</taxon>
        <taxon>malvids</taxon>
        <taxon>Brassicales</taxon>
        <taxon>Brassicaceae</taxon>
        <taxon>Camelineae</taxon>
        <taxon>Arabidopsis</taxon>
    </lineage>
</organism>
<evidence type="ECO:0007829" key="25">
    <source>
        <dbReference type="ProteomicsDB" id="A0A1P8ANI2"/>
    </source>
</evidence>
<evidence type="ECO:0000256" key="13">
    <source>
        <dbReference type="ARBA" id="ARBA00023180"/>
    </source>
</evidence>
<evidence type="ECO:0000313" key="23">
    <source>
        <dbReference type="Proteomes" id="UP000006548"/>
    </source>
</evidence>
<sequence>MYYLPTSCMFLFFLFSSFHPLLSASSKQELGWCEAKFQCGNITAGFPFSGGNRPQICGHPSLELHCYNNMASIIISDHFYNVLHIDQTSNTLRLARAELEGSFCNATYTATTLPSKIFEISSTYKSLTVFYLCDPKVSYRSSYTCPGRGLVSVSQNSDYHNSCQDSFTINVPKSFVPEEKELDVTNLESALREGFEVKVKVDEKTCQKCTSSGGTCGFQNSTQICCKEASSLGCNKVHPLPDDTSLSIGAKAGIAVASVSGLAILLLAGLFLCIRRRRKTQDAQYTSKSLPITSYSSRDTSRNPTSTTISSSSNHSLLPSISNLANRSDYCGVQVFSYEELEEATENFSRELGDGGFGTVYYGVLKDGRAVAVKRLYERSLKRVEQFKNEIEILKSLKHPNLVILYGCTSRHSRELLLVYEYISNGTLAEHLHGNRAEARPLCWSTRLNIAIETASALSFLHIKGIIHRDIKTTNILLDDNYQVKVADFGLSRLFPMDQTHISTAPQGTPGYVDPEYYQCYQLNEKSDVYSFGVVLTELISSKEAVDITRHRHDINLANMAVSKIQNNALHELVDSSLGYDNDPEVRRKMMAVAELAFRCLQQERDVRPAMDEIVEILRGIKDDEKKRVLVKSPDVVDIECGGGDDVGLLRNSVPPPISPETDKWTSSSDTAASL</sequence>
<evidence type="ECO:0007829" key="24">
    <source>
        <dbReference type="PeptideAtlas" id="A0A1P8ANI2"/>
    </source>
</evidence>
<evidence type="ECO:0000256" key="4">
    <source>
        <dbReference type="ARBA" id="ARBA00022679"/>
    </source>
</evidence>
<keyword evidence="8 22" id="KW-0418">Kinase</keyword>
<dbReference type="InterPro" id="IPR017441">
    <property type="entry name" value="Protein_kinase_ATP_BS"/>
</dbReference>
<dbReference type="OMA" id="HNFSREL"/>
<dbReference type="ProteomicsDB" id="208425"/>
<dbReference type="PROSITE" id="PS00107">
    <property type="entry name" value="PROTEIN_KINASE_ATP"/>
    <property type="match status" value="1"/>
</dbReference>
<dbReference type="Proteomes" id="UP000006548">
    <property type="component" value="Chromosome 1"/>
</dbReference>
<dbReference type="PROSITE" id="PS50011">
    <property type="entry name" value="PROTEIN_KINASE_DOM"/>
    <property type="match status" value="1"/>
</dbReference>
<evidence type="ECO:0000256" key="12">
    <source>
        <dbReference type="ARBA" id="ARBA00023170"/>
    </source>
</evidence>
<dbReference type="InterPro" id="IPR011009">
    <property type="entry name" value="Kinase-like_dom_sf"/>
</dbReference>
<dbReference type="Pfam" id="PF13947">
    <property type="entry name" value="GUB_WAK_bind"/>
    <property type="match status" value="1"/>
</dbReference>
<dbReference type="SMART" id="SM00220">
    <property type="entry name" value="S_TKc"/>
    <property type="match status" value="1"/>
</dbReference>
<dbReference type="Araport" id="AT1G66880"/>
<dbReference type="AlphaFoldDB" id="A0A1P8ANI2"/>
<dbReference type="InterPro" id="IPR001245">
    <property type="entry name" value="Ser-Thr/Tyr_kinase_cat_dom"/>
</dbReference>
<evidence type="ECO:0000259" key="20">
    <source>
        <dbReference type="PROSITE" id="PS50011"/>
    </source>
</evidence>